<name>A0ABN1ND57_9ACTN</name>
<evidence type="ECO:0000313" key="2">
    <source>
        <dbReference type="EMBL" id="GAA0902812.1"/>
    </source>
</evidence>
<sequence length="52" mass="5794">MTALTEAVTQMSPFLVPLAAATLIVAARTTVLVRRDRRRAHAYRGPWPSEDE</sequence>
<keyword evidence="1" id="KW-0812">Transmembrane</keyword>
<proteinExistence type="predicted"/>
<keyword evidence="1" id="KW-1133">Transmembrane helix</keyword>
<accession>A0ABN1ND57</accession>
<comment type="caution">
    <text evidence="2">The sequence shown here is derived from an EMBL/GenBank/DDBJ whole genome shotgun (WGS) entry which is preliminary data.</text>
</comment>
<feature type="transmembrane region" description="Helical" evidence="1">
    <location>
        <begin position="14"/>
        <end position="33"/>
    </location>
</feature>
<evidence type="ECO:0000256" key="1">
    <source>
        <dbReference type="SAM" id="Phobius"/>
    </source>
</evidence>
<dbReference type="EMBL" id="BAAAHG010000002">
    <property type="protein sequence ID" value="GAA0902812.1"/>
    <property type="molecule type" value="Genomic_DNA"/>
</dbReference>
<keyword evidence="3" id="KW-1185">Reference proteome</keyword>
<protein>
    <submittedName>
        <fullName evidence="2">Uncharacterized protein</fullName>
    </submittedName>
</protein>
<keyword evidence="1" id="KW-0472">Membrane</keyword>
<dbReference type="Proteomes" id="UP001501005">
    <property type="component" value="Unassembled WGS sequence"/>
</dbReference>
<reference evidence="2 3" key="1">
    <citation type="journal article" date="2019" name="Int. J. Syst. Evol. Microbiol.">
        <title>The Global Catalogue of Microorganisms (GCM) 10K type strain sequencing project: providing services to taxonomists for standard genome sequencing and annotation.</title>
        <authorList>
            <consortium name="The Broad Institute Genomics Platform"/>
            <consortium name="The Broad Institute Genome Sequencing Center for Infectious Disease"/>
            <person name="Wu L."/>
            <person name="Ma J."/>
        </authorList>
    </citation>
    <scope>NUCLEOTIDE SEQUENCE [LARGE SCALE GENOMIC DNA]</scope>
    <source>
        <strain evidence="2 3">JCM 10673</strain>
    </source>
</reference>
<organism evidence="2 3">
    <name type="scientific">Streptomyces thermoalcalitolerans</name>
    <dbReference type="NCBI Taxonomy" id="65605"/>
    <lineage>
        <taxon>Bacteria</taxon>
        <taxon>Bacillati</taxon>
        <taxon>Actinomycetota</taxon>
        <taxon>Actinomycetes</taxon>
        <taxon>Kitasatosporales</taxon>
        <taxon>Streptomycetaceae</taxon>
        <taxon>Streptomyces</taxon>
    </lineage>
</organism>
<gene>
    <name evidence="2" type="ORF">GCM10009549_05040</name>
</gene>
<evidence type="ECO:0000313" key="3">
    <source>
        <dbReference type="Proteomes" id="UP001501005"/>
    </source>
</evidence>